<dbReference type="PANTHER" id="PTHR44019:SF8">
    <property type="entry name" value="POC1 CENTRIOLAR PROTEIN HOMOLOG"/>
    <property type="match status" value="1"/>
</dbReference>
<evidence type="ECO:0000313" key="7">
    <source>
        <dbReference type="EMBL" id="CAF3281985.1"/>
    </source>
</evidence>
<dbReference type="InterPro" id="IPR015943">
    <property type="entry name" value="WD40/YVTN_repeat-like_dom_sf"/>
</dbReference>
<dbReference type="Proteomes" id="UP000663872">
    <property type="component" value="Unassembled WGS sequence"/>
</dbReference>
<dbReference type="Proteomes" id="UP000663862">
    <property type="component" value="Unassembled WGS sequence"/>
</dbReference>
<proteinExistence type="inferred from homology"/>
<dbReference type="SMART" id="SM00320">
    <property type="entry name" value="WD40"/>
    <property type="match status" value="7"/>
</dbReference>
<dbReference type="Proteomes" id="UP000663833">
    <property type="component" value="Unassembled WGS sequence"/>
</dbReference>
<dbReference type="Gene3D" id="2.130.10.10">
    <property type="entry name" value="YVTN repeat-like/Quinoprotein amine dehydrogenase"/>
    <property type="match status" value="3"/>
</dbReference>
<dbReference type="EMBL" id="CAJOBS010000022">
    <property type="protein sequence ID" value="CAF4470928.1"/>
    <property type="molecule type" value="Genomic_DNA"/>
</dbReference>
<dbReference type="EMBL" id="CAJOBQ010001689">
    <property type="protein sequence ID" value="CAF4508076.1"/>
    <property type="molecule type" value="Genomic_DNA"/>
</dbReference>
<dbReference type="EMBL" id="CAJNYV010003466">
    <property type="protein sequence ID" value="CAF3574119.1"/>
    <property type="molecule type" value="Genomic_DNA"/>
</dbReference>
<keyword evidence="17" id="KW-1185">Reference proteome</keyword>
<dbReference type="PROSITE" id="PS50082">
    <property type="entry name" value="WD_REPEATS_2"/>
    <property type="match status" value="7"/>
</dbReference>
<dbReference type="OrthoDB" id="10264588at2759"/>
<evidence type="ECO:0000256" key="2">
    <source>
        <dbReference type="ARBA" id="ARBA00022737"/>
    </source>
</evidence>
<evidence type="ECO:0000313" key="16">
    <source>
        <dbReference type="Proteomes" id="UP000663865"/>
    </source>
</evidence>
<dbReference type="InterPro" id="IPR020472">
    <property type="entry name" value="WD40_PAC1"/>
</dbReference>
<dbReference type="Proteomes" id="UP000663851">
    <property type="component" value="Unassembled WGS sequence"/>
</dbReference>
<dbReference type="EMBL" id="CAJOBO010002601">
    <property type="protein sequence ID" value="CAF4459671.1"/>
    <property type="molecule type" value="Genomic_DNA"/>
</dbReference>
<dbReference type="Proteomes" id="UP000663838">
    <property type="component" value="Unassembled WGS sequence"/>
</dbReference>
<sequence length="484" mass="53943">MEDPKLEKHFKSHRSTVTSLSFSPNSKQLVSGSLDSCLFLWPFKPQVRAYRFVGHNDAVHSVCFSPSGHLIASGSKDKKVRLWIPSVKGESTVFKAHTAAVRCVDFSNDGQSLLSSSEDKTIKIWTVHRQKFQFSLNQHSNWVRCAKFSPDGRLIVSCSDDKTVKIWDRNTNECMHTFYEPHGFLNDVAFHPSGTCIGGGCTDASVKIWDIRTRKLIQHYANHVASVNSITFHPTGNFLLTASNDATLKIFDLLEGRLIYTLHGHQGPATTVAFSKQGDYFASGGQDQQVLVWKTNFDTTAPFVDSTNTASNKYATGSDVTTNDYSATSRLSSANIQQNKSQIASLREKSNPETSDERRARKIDMFNGKSTMRTFDNDDDRLEITNIGPAYENGIARSNSASACLINSATMANGTSRTNNRATYDIETNAQQTYAPQLTNTLEHIVQQLDILTKTVAILETRLTMTESKLQQINEQGQENRKKT</sequence>
<dbReference type="InterPro" id="IPR036322">
    <property type="entry name" value="WD40_repeat_dom_sf"/>
</dbReference>
<dbReference type="PRINTS" id="PR00320">
    <property type="entry name" value="GPROTEINBRPT"/>
</dbReference>
<name>A0A818LTJ1_9BILA</name>
<organism evidence="9 16">
    <name type="scientific">Rotaria socialis</name>
    <dbReference type="NCBI Taxonomy" id="392032"/>
    <lineage>
        <taxon>Eukaryota</taxon>
        <taxon>Metazoa</taxon>
        <taxon>Spiralia</taxon>
        <taxon>Gnathifera</taxon>
        <taxon>Rotifera</taxon>
        <taxon>Eurotatoria</taxon>
        <taxon>Bdelloidea</taxon>
        <taxon>Philodinida</taxon>
        <taxon>Philodinidae</taxon>
        <taxon>Rotaria</taxon>
    </lineage>
</organism>
<evidence type="ECO:0000313" key="14">
    <source>
        <dbReference type="EMBL" id="CAF4508076.1"/>
    </source>
</evidence>
<keyword evidence="1 4" id="KW-0853">WD repeat</keyword>
<dbReference type="SUPFAM" id="SSF50978">
    <property type="entry name" value="WD40 repeat-like"/>
    <property type="match status" value="1"/>
</dbReference>
<accession>A0A818LTJ1</accession>
<feature type="repeat" description="WD" evidence="4">
    <location>
        <begin position="262"/>
        <end position="294"/>
    </location>
</feature>
<dbReference type="AlphaFoldDB" id="A0A818LTJ1"/>
<feature type="repeat" description="WD" evidence="4">
    <location>
        <begin position="220"/>
        <end position="261"/>
    </location>
</feature>
<dbReference type="PROSITE" id="PS00678">
    <property type="entry name" value="WD_REPEATS_1"/>
    <property type="match status" value="1"/>
</dbReference>
<feature type="region of interest" description="Disordered" evidence="5">
    <location>
        <begin position="332"/>
        <end position="357"/>
    </location>
</feature>
<dbReference type="PANTHER" id="PTHR44019">
    <property type="entry name" value="WD REPEAT-CONTAINING PROTEIN 55"/>
    <property type="match status" value="1"/>
</dbReference>
<dbReference type="Proteomes" id="UP000663825">
    <property type="component" value="Unassembled WGS sequence"/>
</dbReference>
<evidence type="ECO:0000313" key="8">
    <source>
        <dbReference type="EMBL" id="CAF3443023.1"/>
    </source>
</evidence>
<evidence type="ECO:0000313" key="13">
    <source>
        <dbReference type="EMBL" id="CAF4470928.1"/>
    </source>
</evidence>
<feature type="repeat" description="WD" evidence="4">
    <location>
        <begin position="94"/>
        <end position="135"/>
    </location>
</feature>
<evidence type="ECO:0000313" key="17">
    <source>
        <dbReference type="Proteomes" id="UP000663873"/>
    </source>
</evidence>
<dbReference type="EMBL" id="CAJNYT010005601">
    <property type="protein sequence ID" value="CAF3760655.1"/>
    <property type="molecule type" value="Genomic_DNA"/>
</dbReference>
<gene>
    <name evidence="8" type="ORF">FME351_LOCUS12814</name>
    <name evidence="10" type="ORF">GRG538_LOCUS31930</name>
    <name evidence="12" type="ORF">HFQ381_LOCUS24545</name>
    <name evidence="9" type="ORF">KIK155_LOCUS19601</name>
    <name evidence="7" type="ORF">LUA448_LOCUS6598</name>
    <name evidence="15" type="ORF">QYT958_LOCUS21702</name>
    <name evidence="6" type="ORF">TIS948_LOCUS15104</name>
    <name evidence="13" type="ORF">TOA249_LOCUS931</name>
    <name evidence="14" type="ORF">TSG867_LOCUS21643</name>
    <name evidence="11" type="ORF">UJA718_LOCUS15727</name>
</gene>
<dbReference type="Proteomes" id="UP000663865">
    <property type="component" value="Unassembled WGS sequence"/>
</dbReference>
<evidence type="ECO:0000256" key="1">
    <source>
        <dbReference type="ARBA" id="ARBA00022574"/>
    </source>
</evidence>
<feature type="repeat" description="WD" evidence="4">
    <location>
        <begin position="52"/>
        <end position="83"/>
    </location>
</feature>
<keyword evidence="2" id="KW-0677">Repeat</keyword>
<dbReference type="Proteomes" id="UP000663873">
    <property type="component" value="Unassembled WGS sequence"/>
</dbReference>
<protein>
    <submittedName>
        <fullName evidence="9">Uncharacterized protein</fullName>
    </submittedName>
</protein>
<evidence type="ECO:0000256" key="4">
    <source>
        <dbReference type="PROSITE-ProRule" id="PRU00221"/>
    </source>
</evidence>
<evidence type="ECO:0000313" key="12">
    <source>
        <dbReference type="EMBL" id="CAF4459671.1"/>
    </source>
</evidence>
<dbReference type="EMBL" id="CAJNXB010002435">
    <property type="protein sequence ID" value="CAF3249168.1"/>
    <property type="molecule type" value="Genomic_DNA"/>
</dbReference>
<dbReference type="InterPro" id="IPR001680">
    <property type="entry name" value="WD40_rpt"/>
</dbReference>
<dbReference type="InterPro" id="IPR019775">
    <property type="entry name" value="WD40_repeat_CS"/>
</dbReference>
<dbReference type="Proteomes" id="UP000663869">
    <property type="component" value="Unassembled WGS sequence"/>
</dbReference>
<evidence type="ECO:0000313" key="10">
    <source>
        <dbReference type="EMBL" id="CAF3760655.1"/>
    </source>
</evidence>
<comment type="similarity">
    <text evidence="3">Belongs to the WD repeat POC1 family.</text>
</comment>
<feature type="repeat" description="WD" evidence="4">
    <location>
        <begin position="136"/>
        <end position="177"/>
    </location>
</feature>
<comment type="caution">
    <text evidence="9">The sequence shown here is derived from an EMBL/GenBank/DDBJ whole genome shotgun (WGS) entry which is preliminary data.</text>
</comment>
<dbReference type="EMBL" id="CAJOBP010002350">
    <property type="protein sequence ID" value="CAF4349922.1"/>
    <property type="molecule type" value="Genomic_DNA"/>
</dbReference>
<dbReference type="EMBL" id="CAJNYU010001494">
    <property type="protein sequence ID" value="CAF3443023.1"/>
    <property type="molecule type" value="Genomic_DNA"/>
</dbReference>
<dbReference type="EMBL" id="CAJNYD010000635">
    <property type="protein sequence ID" value="CAF3281985.1"/>
    <property type="molecule type" value="Genomic_DNA"/>
</dbReference>
<dbReference type="InterPro" id="IPR050505">
    <property type="entry name" value="WDR55/POC1"/>
</dbReference>
<evidence type="ECO:0000313" key="11">
    <source>
        <dbReference type="EMBL" id="CAF4349922.1"/>
    </source>
</evidence>
<evidence type="ECO:0000256" key="3">
    <source>
        <dbReference type="ARBA" id="ARBA00037984"/>
    </source>
</evidence>
<dbReference type="Pfam" id="PF00400">
    <property type="entry name" value="WD40"/>
    <property type="match status" value="7"/>
</dbReference>
<reference evidence="9" key="1">
    <citation type="submission" date="2021-02" db="EMBL/GenBank/DDBJ databases">
        <authorList>
            <person name="Nowell W R."/>
        </authorList>
    </citation>
    <scope>NUCLEOTIDE SEQUENCE</scope>
</reference>
<dbReference type="EMBL" id="CAJOBR010004013">
    <property type="protein sequence ID" value="CAF4762438.1"/>
    <property type="molecule type" value="Genomic_DNA"/>
</dbReference>
<evidence type="ECO:0000313" key="9">
    <source>
        <dbReference type="EMBL" id="CAF3574119.1"/>
    </source>
</evidence>
<dbReference type="PROSITE" id="PS50294">
    <property type="entry name" value="WD_REPEATS_REGION"/>
    <property type="match status" value="6"/>
</dbReference>
<evidence type="ECO:0000313" key="6">
    <source>
        <dbReference type="EMBL" id="CAF3249168.1"/>
    </source>
</evidence>
<feature type="repeat" description="WD" evidence="4">
    <location>
        <begin position="185"/>
        <end position="219"/>
    </location>
</feature>
<dbReference type="Proteomes" id="UP000663848">
    <property type="component" value="Unassembled WGS sequence"/>
</dbReference>
<feature type="compositionally biased region" description="Basic and acidic residues" evidence="5">
    <location>
        <begin position="346"/>
        <end position="357"/>
    </location>
</feature>
<feature type="repeat" description="WD" evidence="4">
    <location>
        <begin position="10"/>
        <end position="41"/>
    </location>
</feature>
<evidence type="ECO:0000313" key="15">
    <source>
        <dbReference type="EMBL" id="CAF4762438.1"/>
    </source>
</evidence>
<feature type="compositionally biased region" description="Polar residues" evidence="5">
    <location>
        <begin position="332"/>
        <end position="344"/>
    </location>
</feature>
<evidence type="ECO:0000256" key="5">
    <source>
        <dbReference type="SAM" id="MobiDB-lite"/>
    </source>
</evidence>
<dbReference type="CDD" id="cd00200">
    <property type="entry name" value="WD40"/>
    <property type="match status" value="1"/>
</dbReference>